<name>A0AAD9WVE3_9ROSI</name>
<evidence type="ECO:0000313" key="1">
    <source>
        <dbReference type="EMBL" id="KAK2643665.1"/>
    </source>
</evidence>
<dbReference type="EMBL" id="JANJYI010000006">
    <property type="protein sequence ID" value="KAK2643665.1"/>
    <property type="molecule type" value="Genomic_DNA"/>
</dbReference>
<evidence type="ECO:0000313" key="2">
    <source>
        <dbReference type="Proteomes" id="UP001280121"/>
    </source>
</evidence>
<dbReference type="Proteomes" id="UP001280121">
    <property type="component" value="Unassembled WGS sequence"/>
</dbReference>
<comment type="caution">
    <text evidence="1">The sequence shown here is derived from an EMBL/GenBank/DDBJ whole genome shotgun (WGS) entry which is preliminary data.</text>
</comment>
<accession>A0AAD9WVE3</accession>
<sequence length="83" mass="9444">AINRRSNCGQGESDTKECRVVTKSIKVYNYIKCFKPEVKLAPLAFALFSVSHEVLSIRQASGHPFFLHDFVTYFSLILHGLRL</sequence>
<proteinExistence type="predicted"/>
<dbReference type="AlphaFoldDB" id="A0AAD9WVE3"/>
<feature type="non-terminal residue" evidence="1">
    <location>
        <position position="1"/>
    </location>
</feature>
<protein>
    <submittedName>
        <fullName evidence="1">Uncharacterized protein</fullName>
    </submittedName>
</protein>
<organism evidence="1 2">
    <name type="scientific">Dipteronia dyeriana</name>
    <dbReference type="NCBI Taxonomy" id="168575"/>
    <lineage>
        <taxon>Eukaryota</taxon>
        <taxon>Viridiplantae</taxon>
        <taxon>Streptophyta</taxon>
        <taxon>Embryophyta</taxon>
        <taxon>Tracheophyta</taxon>
        <taxon>Spermatophyta</taxon>
        <taxon>Magnoliopsida</taxon>
        <taxon>eudicotyledons</taxon>
        <taxon>Gunneridae</taxon>
        <taxon>Pentapetalae</taxon>
        <taxon>rosids</taxon>
        <taxon>malvids</taxon>
        <taxon>Sapindales</taxon>
        <taxon>Sapindaceae</taxon>
        <taxon>Hippocastanoideae</taxon>
        <taxon>Acereae</taxon>
        <taxon>Dipteronia</taxon>
    </lineage>
</organism>
<keyword evidence="2" id="KW-1185">Reference proteome</keyword>
<reference evidence="1" key="1">
    <citation type="journal article" date="2023" name="Plant J.">
        <title>Genome sequences and population genomics provide insights into the demographic history, inbreeding, and mutation load of two 'living fossil' tree species of Dipteronia.</title>
        <authorList>
            <person name="Feng Y."/>
            <person name="Comes H.P."/>
            <person name="Chen J."/>
            <person name="Zhu S."/>
            <person name="Lu R."/>
            <person name="Zhang X."/>
            <person name="Li P."/>
            <person name="Qiu J."/>
            <person name="Olsen K.M."/>
            <person name="Qiu Y."/>
        </authorList>
    </citation>
    <scope>NUCLEOTIDE SEQUENCE</scope>
    <source>
        <strain evidence="1">KIB01</strain>
    </source>
</reference>
<gene>
    <name evidence="1" type="ORF">Ddye_018860</name>
</gene>